<evidence type="ECO:0000313" key="3">
    <source>
        <dbReference type="Proteomes" id="UP000190367"/>
    </source>
</evidence>
<evidence type="ECO:0000313" key="2">
    <source>
        <dbReference type="EMBL" id="SKA46168.1"/>
    </source>
</evidence>
<name>A0A1T4U107_9BACT</name>
<proteinExistence type="predicted"/>
<gene>
    <name evidence="2" type="ORF">SAMN04488128_107208</name>
</gene>
<feature type="transmembrane region" description="Helical" evidence="1">
    <location>
        <begin position="35"/>
        <end position="53"/>
    </location>
</feature>
<protein>
    <submittedName>
        <fullName evidence="2">Uncharacterized protein</fullName>
    </submittedName>
</protein>
<keyword evidence="3" id="KW-1185">Reference proteome</keyword>
<evidence type="ECO:0000256" key="1">
    <source>
        <dbReference type="SAM" id="Phobius"/>
    </source>
</evidence>
<keyword evidence="1" id="KW-0472">Membrane</keyword>
<keyword evidence="1" id="KW-1133">Transmembrane helix</keyword>
<sequence>MRKIAWVALGAGIFLAAAAYITETNDLPGAVELRTGGFVGYILIISAIAWFLLRRLYEWDKKAEAPRA</sequence>
<keyword evidence="1" id="KW-0812">Transmembrane</keyword>
<organism evidence="2 3">
    <name type="scientific">Chitinophaga eiseniae</name>
    <dbReference type="NCBI Taxonomy" id="634771"/>
    <lineage>
        <taxon>Bacteria</taxon>
        <taxon>Pseudomonadati</taxon>
        <taxon>Bacteroidota</taxon>
        <taxon>Chitinophagia</taxon>
        <taxon>Chitinophagales</taxon>
        <taxon>Chitinophagaceae</taxon>
        <taxon>Chitinophaga</taxon>
    </lineage>
</organism>
<dbReference type="OrthoDB" id="680593at2"/>
<dbReference type="EMBL" id="FUWZ01000007">
    <property type="protein sequence ID" value="SKA46168.1"/>
    <property type="molecule type" value="Genomic_DNA"/>
</dbReference>
<dbReference type="RefSeq" id="WP_078673024.1">
    <property type="nucleotide sequence ID" value="NZ_FUWZ01000007.1"/>
</dbReference>
<dbReference type="AlphaFoldDB" id="A0A1T4U107"/>
<dbReference type="Proteomes" id="UP000190367">
    <property type="component" value="Unassembled WGS sequence"/>
</dbReference>
<accession>A0A1T4U107</accession>
<reference evidence="3" key="1">
    <citation type="submission" date="2017-02" db="EMBL/GenBank/DDBJ databases">
        <authorList>
            <person name="Varghese N."/>
            <person name="Submissions S."/>
        </authorList>
    </citation>
    <scope>NUCLEOTIDE SEQUENCE [LARGE SCALE GENOMIC DNA]</scope>
    <source>
        <strain evidence="3">DSM 22224</strain>
    </source>
</reference>